<proteinExistence type="predicted"/>
<gene>
    <name evidence="1" type="ORF">SVUK_LOCUS19791</name>
</gene>
<dbReference type="EMBL" id="UYYB01133309">
    <property type="protein sequence ID" value="VDM84793.1"/>
    <property type="molecule type" value="Genomic_DNA"/>
</dbReference>
<protein>
    <submittedName>
        <fullName evidence="1">Uncharacterized protein</fullName>
    </submittedName>
</protein>
<evidence type="ECO:0000313" key="2">
    <source>
        <dbReference type="Proteomes" id="UP000270094"/>
    </source>
</evidence>
<name>A0A3P7JUK6_STRVU</name>
<keyword evidence="2" id="KW-1185">Reference proteome</keyword>
<sequence>MGMEGLRYGMNDNKRSVFCLQSSFCGEGADYEKKCESKRLISFAILAGSGC</sequence>
<accession>A0A3P7JUK6</accession>
<evidence type="ECO:0000313" key="1">
    <source>
        <dbReference type="EMBL" id="VDM84793.1"/>
    </source>
</evidence>
<organism evidence="1 2">
    <name type="scientific">Strongylus vulgaris</name>
    <name type="common">Blood worm</name>
    <dbReference type="NCBI Taxonomy" id="40348"/>
    <lineage>
        <taxon>Eukaryota</taxon>
        <taxon>Metazoa</taxon>
        <taxon>Ecdysozoa</taxon>
        <taxon>Nematoda</taxon>
        <taxon>Chromadorea</taxon>
        <taxon>Rhabditida</taxon>
        <taxon>Rhabditina</taxon>
        <taxon>Rhabditomorpha</taxon>
        <taxon>Strongyloidea</taxon>
        <taxon>Strongylidae</taxon>
        <taxon>Strongylus</taxon>
    </lineage>
</organism>
<reference evidence="1 2" key="1">
    <citation type="submission" date="2018-11" db="EMBL/GenBank/DDBJ databases">
        <authorList>
            <consortium name="Pathogen Informatics"/>
        </authorList>
    </citation>
    <scope>NUCLEOTIDE SEQUENCE [LARGE SCALE GENOMIC DNA]</scope>
</reference>
<dbReference type="Proteomes" id="UP000270094">
    <property type="component" value="Unassembled WGS sequence"/>
</dbReference>
<dbReference type="AlphaFoldDB" id="A0A3P7JUK6"/>